<keyword evidence="1" id="KW-0472">Membrane</keyword>
<keyword evidence="1" id="KW-1133">Transmembrane helix</keyword>
<dbReference type="InterPro" id="IPR031982">
    <property type="entry name" value="PilE-like"/>
</dbReference>
<evidence type="ECO:0000313" key="3">
    <source>
        <dbReference type="Proteomes" id="UP000236655"/>
    </source>
</evidence>
<proteinExistence type="predicted"/>
<name>A0A2I7N539_9NEIS</name>
<dbReference type="Gene3D" id="3.30.700.10">
    <property type="entry name" value="Glycoprotein, Type 4 Pilin"/>
    <property type="match status" value="1"/>
</dbReference>
<protein>
    <recommendedName>
        <fullName evidence="4">Prepilin-type N-terminal cleavage/methylation domain-containing protein</fullName>
    </recommendedName>
</protein>
<gene>
    <name evidence="2" type="ORF">CUN60_03090</name>
</gene>
<dbReference type="Proteomes" id="UP000236655">
    <property type="component" value="Chromosome"/>
</dbReference>
<sequence>MWLKNNKIPMIFGFSLLEIVIGIAIVATLALLGISIYQSYSQKSNREIAKTVLRQDAAKMEQHYSQYGSYLDNSNTWPDNYIESYINGTTGAIYSVSFVPAVPTLANQQVFNILASPVQDSIQSSDPSGRLCINQTGNILENATANCATTGNSWNSDLCAGNITTPPAVATCAYDDNCSNNTICGSCSAGNGFPGSCSGSYIGGACSGDCSGSFIVGNCDGNCSNSTVCGSCSGDCSGVNQNGC</sequence>
<keyword evidence="3" id="KW-1185">Reference proteome</keyword>
<dbReference type="InterPro" id="IPR045584">
    <property type="entry name" value="Pilin-like"/>
</dbReference>
<dbReference type="RefSeq" id="WP_102950625.1">
    <property type="nucleotide sequence ID" value="NZ_CP024847.1"/>
</dbReference>
<dbReference type="EMBL" id="CP024847">
    <property type="protein sequence ID" value="AUR51325.1"/>
    <property type="molecule type" value="Genomic_DNA"/>
</dbReference>
<evidence type="ECO:0000256" key="1">
    <source>
        <dbReference type="SAM" id="Phobius"/>
    </source>
</evidence>
<evidence type="ECO:0008006" key="4">
    <source>
        <dbReference type="Google" id="ProtNLM"/>
    </source>
</evidence>
<keyword evidence="1" id="KW-0812">Transmembrane</keyword>
<feature type="transmembrane region" description="Helical" evidence="1">
    <location>
        <begin position="12"/>
        <end position="37"/>
    </location>
</feature>
<reference evidence="3" key="1">
    <citation type="submission" date="2017-11" db="EMBL/GenBank/DDBJ databases">
        <authorList>
            <person name="Chan K.G."/>
            <person name="Lee L.S."/>
        </authorList>
    </citation>
    <scope>NUCLEOTIDE SEQUENCE [LARGE SCALE GENOMIC DNA]</scope>
    <source>
        <strain evidence="3">DSM 100970</strain>
    </source>
</reference>
<accession>A0A2I7N539</accession>
<dbReference type="GO" id="GO:0043683">
    <property type="term" value="P:type IV pilus assembly"/>
    <property type="evidence" value="ECO:0007669"/>
    <property type="project" value="InterPro"/>
</dbReference>
<dbReference type="SUPFAM" id="SSF54523">
    <property type="entry name" value="Pili subunits"/>
    <property type="match status" value="1"/>
</dbReference>
<organism evidence="2 3">
    <name type="scientific">Aquella oligotrophica</name>
    <dbReference type="NCBI Taxonomy" id="2067065"/>
    <lineage>
        <taxon>Bacteria</taxon>
        <taxon>Pseudomonadati</taxon>
        <taxon>Pseudomonadota</taxon>
        <taxon>Betaproteobacteria</taxon>
        <taxon>Neisseriales</taxon>
        <taxon>Neisseriaceae</taxon>
        <taxon>Aquella</taxon>
    </lineage>
</organism>
<dbReference type="Pfam" id="PF16732">
    <property type="entry name" value="ComP_DUS"/>
    <property type="match status" value="1"/>
</dbReference>
<dbReference type="KEGG" id="nba:CUN60_03090"/>
<dbReference type="AlphaFoldDB" id="A0A2I7N539"/>
<evidence type="ECO:0000313" key="2">
    <source>
        <dbReference type="EMBL" id="AUR51325.1"/>
    </source>
</evidence>